<proteinExistence type="predicted"/>
<organism evidence="1 2">
    <name type="scientific">Bifidobacterium crudilactis</name>
    <dbReference type="NCBI Taxonomy" id="327277"/>
    <lineage>
        <taxon>Bacteria</taxon>
        <taxon>Bacillati</taxon>
        <taxon>Actinomycetota</taxon>
        <taxon>Actinomycetes</taxon>
        <taxon>Bifidobacteriales</taxon>
        <taxon>Bifidobacteriaceae</taxon>
        <taxon>Bifidobacterium</taxon>
    </lineage>
</organism>
<dbReference type="GO" id="GO:0005975">
    <property type="term" value="P:carbohydrate metabolic process"/>
    <property type="evidence" value="ECO:0007669"/>
    <property type="project" value="InterPro"/>
</dbReference>
<reference evidence="1" key="2">
    <citation type="submission" date="2020-01" db="EMBL/GenBank/DDBJ databases">
        <authorList>
            <person name="Campanaro S."/>
        </authorList>
    </citation>
    <scope>NUCLEOTIDE SEQUENCE</scope>
    <source>
        <strain evidence="1">AS01afH2WH_6</strain>
    </source>
</reference>
<dbReference type="Gene3D" id="1.50.10.10">
    <property type="match status" value="1"/>
</dbReference>
<dbReference type="Proteomes" id="UP000767327">
    <property type="component" value="Unassembled WGS sequence"/>
</dbReference>
<dbReference type="SUPFAM" id="SSF48208">
    <property type="entry name" value="Six-hairpin glycosidases"/>
    <property type="match status" value="1"/>
</dbReference>
<evidence type="ECO:0000313" key="1">
    <source>
        <dbReference type="EMBL" id="NLT79709.1"/>
    </source>
</evidence>
<name>A0A971CYY6_9BIFI</name>
<comment type="caution">
    <text evidence="1">The sequence shown here is derived from an EMBL/GenBank/DDBJ whole genome shotgun (WGS) entry which is preliminary data.</text>
</comment>
<accession>A0A971CYY6</accession>
<dbReference type="RefSeq" id="WP_273173640.1">
    <property type="nucleotide sequence ID" value="NZ_JAAXZR010000019.1"/>
</dbReference>
<protein>
    <submittedName>
        <fullName evidence="1">Uncharacterized protein</fullName>
    </submittedName>
</protein>
<reference evidence="1" key="1">
    <citation type="journal article" date="2020" name="Biotechnol. Biofuels">
        <title>New insights from the biogas microbiome by comprehensive genome-resolved metagenomics of nearly 1600 species originating from multiple anaerobic digesters.</title>
        <authorList>
            <person name="Campanaro S."/>
            <person name="Treu L."/>
            <person name="Rodriguez-R L.M."/>
            <person name="Kovalovszki A."/>
            <person name="Ziels R.M."/>
            <person name="Maus I."/>
            <person name="Zhu X."/>
            <person name="Kougias P.G."/>
            <person name="Basile A."/>
            <person name="Luo G."/>
            <person name="Schluter A."/>
            <person name="Konstantinidis K.T."/>
            <person name="Angelidaki I."/>
        </authorList>
    </citation>
    <scope>NUCLEOTIDE SEQUENCE</scope>
    <source>
        <strain evidence="1">AS01afH2WH_6</strain>
    </source>
</reference>
<gene>
    <name evidence="1" type="ORF">GXW98_05440</name>
</gene>
<dbReference type="InterPro" id="IPR008928">
    <property type="entry name" value="6-hairpin_glycosidase_sf"/>
</dbReference>
<sequence length="574" mass="62875">MYSDFGAFVKALDNGVVPVGRDVLIPSQAVGNEAMAGSHDRYRVRIHNAGMATLLRAEYSRSDIAVLLSKTADIRRIQVVEQPWGTFINAASFDSQDEASATNYDAVWVRDSIWGYYALAAEAGREQDAKAVLLTQLSYLASQSERMDRVIVRPELLDMPEPVGSMNAVHIRFDAQSPDYADVTEHGEAQPWTHKQNDALGLVIAASVHALRDGSVTLDELSVPVPVPGSKACSENDAPSASTRDAAAHPALNSRLAGLVRLVAYLHAVKFQEMEDSGAWEEQPRRNTSSIGMVVSALEDLHDLLGGAMVEHQSPARQERSSLARAYGAVVSALHLEGLADAESISTLIAEGNEVLHRQLRMGGESPDYPVEDARYRQADAALLSLIYPCRPKELNLVEELHILQIVGSLIGDFGIRRYLHDTYQSANFWWHDIKPDADPESHAKREAEFVRGTEAEWFFDSWYATCSLVVAKEMEADGMRTGLPAGASVSSPEMLRNTAVRHLNRALGQITGDGMVSADGKPVGPDLLPESYNRIVARHDDGKVFTWAVPSPIAPLNWAKASLTLCLQEFLQE</sequence>
<dbReference type="AlphaFoldDB" id="A0A971CYY6"/>
<dbReference type="InterPro" id="IPR012341">
    <property type="entry name" value="6hp_glycosidase-like_sf"/>
</dbReference>
<dbReference type="EMBL" id="JAAXZR010000019">
    <property type="protein sequence ID" value="NLT79709.1"/>
    <property type="molecule type" value="Genomic_DNA"/>
</dbReference>
<evidence type="ECO:0000313" key="2">
    <source>
        <dbReference type="Proteomes" id="UP000767327"/>
    </source>
</evidence>